<dbReference type="EMBL" id="CP028519">
    <property type="protein sequence ID" value="AVY93833.1"/>
    <property type="molecule type" value="Genomic_DNA"/>
</dbReference>
<accession>A0A2S0P952</accession>
<dbReference type="KEGG" id="maer:DAI18_07080"/>
<organism evidence="2 3">
    <name type="scientific">Microvirgula aerodenitrificans</name>
    <dbReference type="NCBI Taxonomy" id="57480"/>
    <lineage>
        <taxon>Bacteria</taxon>
        <taxon>Pseudomonadati</taxon>
        <taxon>Pseudomonadota</taxon>
        <taxon>Betaproteobacteria</taxon>
        <taxon>Neisseriales</taxon>
        <taxon>Aquaspirillaceae</taxon>
        <taxon>Microvirgula</taxon>
    </lineage>
</organism>
<dbReference type="RefSeq" id="WP_107889022.1">
    <property type="nucleotide sequence ID" value="NZ_CP028519.1"/>
</dbReference>
<evidence type="ECO:0000256" key="1">
    <source>
        <dbReference type="SAM" id="Coils"/>
    </source>
</evidence>
<evidence type="ECO:0000313" key="2">
    <source>
        <dbReference type="EMBL" id="AVY93833.1"/>
    </source>
</evidence>
<evidence type="ECO:0008006" key="4">
    <source>
        <dbReference type="Google" id="ProtNLM"/>
    </source>
</evidence>
<keyword evidence="3" id="KW-1185">Reference proteome</keyword>
<protein>
    <recommendedName>
        <fullName evidence="4">Type III secretion protein</fullName>
    </recommendedName>
</protein>
<proteinExistence type="predicted"/>
<name>A0A2S0P952_9NEIS</name>
<feature type="coiled-coil region" evidence="1">
    <location>
        <begin position="148"/>
        <end position="189"/>
    </location>
</feature>
<keyword evidence="1" id="KW-0175">Coiled coil</keyword>
<sequence length="190" mass="19983">MNLIASSAPGTAAAVSPGAIFPLHSLDDCMSLFNEAYLAVRKLNEDLRDVCRRYFEQQQVAQFDRLQAARGARREAIQSTFSGEQARGWTGIVAGVFGAGAAAAGPVASASVQGLGRAGDGIAGVYAAGQQRDAQGAQLLGDMYGMVADQRTRQMNELADEAATASRRMAELQRGLVEAHRNLAAAVRNG</sequence>
<evidence type="ECO:0000313" key="3">
    <source>
        <dbReference type="Proteomes" id="UP000244173"/>
    </source>
</evidence>
<dbReference type="AlphaFoldDB" id="A0A2S0P952"/>
<dbReference type="InterPro" id="IPR008611">
    <property type="entry name" value="SctB2-like"/>
</dbReference>
<dbReference type="Proteomes" id="UP000244173">
    <property type="component" value="Chromosome"/>
</dbReference>
<gene>
    <name evidence="2" type="ORF">DAI18_07080</name>
</gene>
<reference evidence="2 3" key="1">
    <citation type="submission" date="2018-04" db="EMBL/GenBank/DDBJ databases">
        <title>Denitrifier Microvirgula.</title>
        <authorList>
            <person name="Anderson E."/>
            <person name="Jang J."/>
            <person name="Ishii S."/>
        </authorList>
    </citation>
    <scope>NUCLEOTIDE SEQUENCE [LARGE SCALE GENOMIC DNA]</scope>
    <source>
        <strain evidence="2 3">BE2.4</strain>
    </source>
</reference>
<dbReference type="Pfam" id="PF05802">
    <property type="entry name" value="SctB2"/>
    <property type="match status" value="1"/>
</dbReference>